<accession>A0A935T7B2</accession>
<evidence type="ECO:0000313" key="2">
    <source>
        <dbReference type="Proteomes" id="UP000706151"/>
    </source>
</evidence>
<gene>
    <name evidence="1" type="ORF">IPK02_00785</name>
</gene>
<reference evidence="1 2" key="1">
    <citation type="submission" date="2020-10" db="EMBL/GenBank/DDBJ databases">
        <title>Connecting structure to function with the recovery of over 1000 high-quality activated sludge metagenome-assembled genomes encoding full-length rRNA genes using long-read sequencing.</title>
        <authorList>
            <person name="Singleton C.M."/>
            <person name="Petriglieri F."/>
            <person name="Kristensen J.M."/>
            <person name="Kirkegaard R.H."/>
            <person name="Michaelsen T.Y."/>
            <person name="Andersen M.H."/>
            <person name="Karst S.M."/>
            <person name="Dueholm M.S."/>
            <person name="Nielsen P.H."/>
            <person name="Albertsen M."/>
        </authorList>
    </citation>
    <scope>NUCLEOTIDE SEQUENCE [LARGE SCALE GENOMIC DNA]</scope>
    <source>
        <strain evidence="1">Fred_18-Q3-R57-64_BAT3C.720</strain>
    </source>
</reference>
<comment type="caution">
    <text evidence="1">The sequence shown here is derived from an EMBL/GenBank/DDBJ whole genome shotgun (WGS) entry which is preliminary data.</text>
</comment>
<protein>
    <submittedName>
        <fullName evidence="1">Uncharacterized protein</fullName>
    </submittedName>
</protein>
<dbReference type="Proteomes" id="UP000706151">
    <property type="component" value="Unassembled WGS sequence"/>
</dbReference>
<dbReference type="EMBL" id="JADJOT010000001">
    <property type="protein sequence ID" value="MBK7952609.1"/>
    <property type="molecule type" value="Genomic_DNA"/>
</dbReference>
<sequence>MPAEDAVLKVLPEGKLVLAAGLLEAGEGIAAAAAGRAAGGAADLALLDVVADIRLTEETFSMCRFSSVKNIPYAFLALASTYRQP</sequence>
<dbReference type="AlphaFoldDB" id="A0A935T7B2"/>
<evidence type="ECO:0000313" key="1">
    <source>
        <dbReference type="EMBL" id="MBK7952609.1"/>
    </source>
</evidence>
<proteinExistence type="predicted"/>
<name>A0A935T7B2_9PROT</name>
<organism evidence="1 2">
    <name type="scientific">Candidatus Accumulibacter affinis</name>
    <dbReference type="NCBI Taxonomy" id="2954384"/>
    <lineage>
        <taxon>Bacteria</taxon>
        <taxon>Pseudomonadati</taxon>
        <taxon>Pseudomonadota</taxon>
        <taxon>Betaproteobacteria</taxon>
        <taxon>Candidatus Accumulibacter</taxon>
    </lineage>
</organism>